<keyword evidence="2" id="KW-1133">Transmembrane helix</keyword>
<accession>A0A6G9ATU0</accession>
<protein>
    <submittedName>
        <fullName evidence="3">Uncharacterized protein</fullName>
    </submittedName>
</protein>
<feature type="transmembrane region" description="Helical" evidence="2">
    <location>
        <begin position="13"/>
        <end position="31"/>
    </location>
</feature>
<dbReference type="KEGG" id="spib:G8759_25205"/>
<sequence>MEWTALFTDVLKLSPFVAALLYFLMTVWNTMRATQDALFTSMKENQAQGLQMQEKHIMAQNNSADANRQLASAIGDLKDHLSDKLDEVKSTLPRNGSPVRRTPASVEIPKAAA</sequence>
<keyword evidence="2" id="KW-0812">Transmembrane</keyword>
<keyword evidence="2" id="KW-0472">Membrane</keyword>
<dbReference type="AlphaFoldDB" id="A0A6G9ATU0"/>
<evidence type="ECO:0000256" key="1">
    <source>
        <dbReference type="SAM" id="MobiDB-lite"/>
    </source>
</evidence>
<feature type="region of interest" description="Disordered" evidence="1">
    <location>
        <begin position="88"/>
        <end position="113"/>
    </location>
</feature>
<gene>
    <name evidence="3" type="ORF">G8759_25205</name>
</gene>
<dbReference type="EMBL" id="CP050063">
    <property type="protein sequence ID" value="QIP15695.1"/>
    <property type="molecule type" value="Genomic_DNA"/>
</dbReference>
<evidence type="ECO:0000313" key="3">
    <source>
        <dbReference type="EMBL" id="QIP15695.1"/>
    </source>
</evidence>
<evidence type="ECO:0000313" key="4">
    <source>
        <dbReference type="Proteomes" id="UP000501802"/>
    </source>
</evidence>
<proteinExistence type="predicted"/>
<dbReference type="Proteomes" id="UP000501802">
    <property type="component" value="Chromosome"/>
</dbReference>
<organism evidence="3 4">
    <name type="scientific">Spirosoma aureum</name>
    <dbReference type="NCBI Taxonomy" id="2692134"/>
    <lineage>
        <taxon>Bacteria</taxon>
        <taxon>Pseudomonadati</taxon>
        <taxon>Bacteroidota</taxon>
        <taxon>Cytophagia</taxon>
        <taxon>Cytophagales</taxon>
        <taxon>Cytophagaceae</taxon>
        <taxon>Spirosoma</taxon>
    </lineage>
</organism>
<reference evidence="3 4" key="1">
    <citation type="submission" date="2020-03" db="EMBL/GenBank/DDBJ databases">
        <authorList>
            <person name="Kim M.K."/>
        </authorList>
    </citation>
    <scope>NUCLEOTIDE SEQUENCE [LARGE SCALE GENOMIC DNA]</scope>
    <source>
        <strain evidence="3 4">BT328</strain>
    </source>
</reference>
<keyword evidence="4" id="KW-1185">Reference proteome</keyword>
<name>A0A6G9ATU0_9BACT</name>
<evidence type="ECO:0000256" key="2">
    <source>
        <dbReference type="SAM" id="Phobius"/>
    </source>
</evidence>
<dbReference type="RefSeq" id="WP_167214423.1">
    <property type="nucleotide sequence ID" value="NZ_CP050063.1"/>
</dbReference>